<keyword evidence="8" id="KW-1185">Reference proteome</keyword>
<name>A0ABQ7I1J4_9MICR</name>
<dbReference type="InterPro" id="IPR036259">
    <property type="entry name" value="MFS_trans_sf"/>
</dbReference>
<evidence type="ECO:0000256" key="3">
    <source>
        <dbReference type="ARBA" id="ARBA00022989"/>
    </source>
</evidence>
<sequence>METKLIYCVFIYIFGTAMIYSSHNIMELILLQKTGLTSSQFGVYDMMSLIKFFSSFGWVYLAYKTGKYILTGAITCIGFCLCFCLVNYAPECMKARQLNFWCIIYIFGMNIFESGIFPLMDFLVLEMLETPERIARDYGRLRMANPIGNALTYTLQLYGKNISDKIAEDNISFILTILFTILVSISYFLLSNEVKRNNLKIKGEKSKHLKTIENVYSISKLFTYPIILLMVLCITHGVARRGITSYLSDFMKRLKYSKDKILYMLMLRIAPEIIMLFCTRYFEYIFGTMTILGIAILFGISRPLIFGLSDEKTIKYFGVFFFIFQEINKSVFAAFFGYSTSKLFNEFSENCNHSLAQGINSACYNGMGPFISGVIAYFSLKNDIDVFDIKYLQQFFIIIGIISFMGSFSYLLLLLYSKRKVSNK</sequence>
<keyword evidence="2 5" id="KW-0812">Transmembrane</keyword>
<evidence type="ECO:0000313" key="7">
    <source>
        <dbReference type="EMBL" id="KAF7684242.1"/>
    </source>
</evidence>
<organism evidence="7 8">
    <name type="scientific">Astathelohania contejeani</name>
    <dbReference type="NCBI Taxonomy" id="164912"/>
    <lineage>
        <taxon>Eukaryota</taxon>
        <taxon>Fungi</taxon>
        <taxon>Fungi incertae sedis</taxon>
        <taxon>Microsporidia</taxon>
        <taxon>Astathelohaniidae</taxon>
        <taxon>Astathelohania</taxon>
    </lineage>
</organism>
<proteinExistence type="predicted"/>
<protein>
    <recommendedName>
        <fullName evidence="6">Major facilitator superfamily associated domain-containing protein</fullName>
    </recommendedName>
</protein>
<feature type="transmembrane region" description="Helical" evidence="5">
    <location>
        <begin position="100"/>
        <end position="120"/>
    </location>
</feature>
<feature type="transmembrane region" description="Helical" evidence="5">
    <location>
        <begin position="43"/>
        <end position="63"/>
    </location>
</feature>
<evidence type="ECO:0000256" key="4">
    <source>
        <dbReference type="ARBA" id="ARBA00023136"/>
    </source>
</evidence>
<feature type="transmembrane region" description="Helical" evidence="5">
    <location>
        <begin position="6"/>
        <end position="31"/>
    </location>
</feature>
<dbReference type="Pfam" id="PF12832">
    <property type="entry name" value="MFS_1_like"/>
    <property type="match status" value="1"/>
</dbReference>
<feature type="transmembrane region" description="Helical" evidence="5">
    <location>
        <begin position="69"/>
        <end position="88"/>
    </location>
</feature>
<feature type="transmembrane region" description="Helical" evidence="5">
    <location>
        <begin position="221"/>
        <end position="239"/>
    </location>
</feature>
<evidence type="ECO:0000256" key="1">
    <source>
        <dbReference type="ARBA" id="ARBA00004141"/>
    </source>
</evidence>
<comment type="subcellular location">
    <subcellularLocation>
        <location evidence="1">Membrane</location>
        <topology evidence="1">Multi-pass membrane protein</topology>
    </subcellularLocation>
</comment>
<keyword evidence="3 5" id="KW-1133">Transmembrane helix</keyword>
<evidence type="ECO:0000313" key="8">
    <source>
        <dbReference type="Proteomes" id="UP001516464"/>
    </source>
</evidence>
<feature type="transmembrane region" description="Helical" evidence="5">
    <location>
        <begin position="171"/>
        <end position="190"/>
    </location>
</feature>
<feature type="transmembrane region" description="Helical" evidence="5">
    <location>
        <begin position="395"/>
        <end position="416"/>
    </location>
</feature>
<feature type="transmembrane region" description="Helical" evidence="5">
    <location>
        <begin position="284"/>
        <end position="305"/>
    </location>
</feature>
<feature type="domain" description="Major facilitator superfamily associated" evidence="6">
    <location>
        <begin position="29"/>
        <end position="376"/>
    </location>
</feature>
<feature type="transmembrane region" description="Helical" evidence="5">
    <location>
        <begin position="317"/>
        <end position="338"/>
    </location>
</feature>
<evidence type="ECO:0000259" key="6">
    <source>
        <dbReference type="Pfam" id="PF12832"/>
    </source>
</evidence>
<dbReference type="EMBL" id="SBIQ01000022">
    <property type="protein sequence ID" value="KAF7684242.1"/>
    <property type="molecule type" value="Genomic_DNA"/>
</dbReference>
<reference evidence="7 8" key="1">
    <citation type="submission" date="2019-01" db="EMBL/GenBank/DDBJ databases">
        <title>Genomes sequencing and comparative genomics of infectious freshwater microsporidia, Cucumispora dikerogammari and Thelohania contejeani.</title>
        <authorList>
            <person name="Cormier A."/>
            <person name="Giraud I."/>
            <person name="Wattier R."/>
            <person name="Teixeira M."/>
            <person name="Grandjean F."/>
            <person name="Rigaud T."/>
            <person name="Cordaux R."/>
        </authorList>
    </citation>
    <scope>NUCLEOTIDE SEQUENCE [LARGE SCALE GENOMIC DNA]</scope>
    <source>
        <strain evidence="7">T1</strain>
        <tissue evidence="7">Spores</tissue>
    </source>
</reference>
<dbReference type="SUPFAM" id="SSF103473">
    <property type="entry name" value="MFS general substrate transporter"/>
    <property type="match status" value="1"/>
</dbReference>
<keyword evidence="4 5" id="KW-0472">Membrane</keyword>
<dbReference type="Gene3D" id="1.20.1250.20">
    <property type="entry name" value="MFS general substrate transporter like domains"/>
    <property type="match status" value="1"/>
</dbReference>
<evidence type="ECO:0000256" key="2">
    <source>
        <dbReference type="ARBA" id="ARBA00022692"/>
    </source>
</evidence>
<dbReference type="Proteomes" id="UP001516464">
    <property type="component" value="Unassembled WGS sequence"/>
</dbReference>
<comment type="caution">
    <text evidence="7">The sequence shown here is derived from an EMBL/GenBank/DDBJ whole genome shotgun (WGS) entry which is preliminary data.</text>
</comment>
<accession>A0ABQ7I1J4</accession>
<gene>
    <name evidence="7" type="ORF">TCON_0565</name>
</gene>
<dbReference type="InterPro" id="IPR024989">
    <property type="entry name" value="MFS_assoc_dom"/>
</dbReference>
<evidence type="ECO:0000256" key="5">
    <source>
        <dbReference type="SAM" id="Phobius"/>
    </source>
</evidence>